<dbReference type="KEGG" id="gtr:GLOTRDRAFT_34455"/>
<organism evidence="5 6">
    <name type="scientific">Gloeophyllum trabeum (strain ATCC 11539 / FP-39264 / Madison 617)</name>
    <name type="common">Brown rot fungus</name>
    <dbReference type="NCBI Taxonomy" id="670483"/>
    <lineage>
        <taxon>Eukaryota</taxon>
        <taxon>Fungi</taxon>
        <taxon>Dikarya</taxon>
        <taxon>Basidiomycota</taxon>
        <taxon>Agaricomycotina</taxon>
        <taxon>Agaricomycetes</taxon>
        <taxon>Gloeophyllales</taxon>
        <taxon>Gloeophyllaceae</taxon>
        <taxon>Gloeophyllum</taxon>
    </lineage>
</organism>
<dbReference type="Gene3D" id="3.40.50.12780">
    <property type="entry name" value="N-terminal domain of ligase-like"/>
    <property type="match status" value="1"/>
</dbReference>
<keyword evidence="1" id="KW-0596">Phosphopantetheine</keyword>
<dbReference type="InterPro" id="IPR042099">
    <property type="entry name" value="ANL_N_sf"/>
</dbReference>
<accession>S7QGW8</accession>
<dbReference type="EMBL" id="KB469297">
    <property type="protein sequence ID" value="EPQ59006.1"/>
    <property type="molecule type" value="Genomic_DNA"/>
</dbReference>
<protein>
    <submittedName>
        <fullName evidence="5">Acetyl-CoA synthetase-like protein</fullName>
    </submittedName>
</protein>
<evidence type="ECO:0000256" key="2">
    <source>
        <dbReference type="ARBA" id="ARBA00022553"/>
    </source>
</evidence>
<dbReference type="Pfam" id="PF00501">
    <property type="entry name" value="AMP-binding"/>
    <property type="match status" value="1"/>
</dbReference>
<dbReference type="RefSeq" id="XP_007861764.1">
    <property type="nucleotide sequence ID" value="XM_007863573.1"/>
</dbReference>
<evidence type="ECO:0000259" key="4">
    <source>
        <dbReference type="Pfam" id="PF07993"/>
    </source>
</evidence>
<dbReference type="AlphaFoldDB" id="S7QGW8"/>
<dbReference type="Pfam" id="PF07993">
    <property type="entry name" value="NAD_binding_4"/>
    <property type="match status" value="2"/>
</dbReference>
<dbReference type="SUPFAM" id="SSF56801">
    <property type="entry name" value="Acetyl-CoA synthetase-like"/>
    <property type="match status" value="1"/>
</dbReference>
<dbReference type="InterPro" id="IPR051414">
    <property type="entry name" value="Adenylate-forming_Reductase"/>
</dbReference>
<dbReference type="InterPro" id="IPR000873">
    <property type="entry name" value="AMP-dep_synth/lig_dom"/>
</dbReference>
<dbReference type="GeneID" id="19305560"/>
<dbReference type="eggNOG" id="KOG1178">
    <property type="taxonomic scope" value="Eukaryota"/>
</dbReference>
<keyword evidence="2" id="KW-0597">Phosphoprotein</keyword>
<dbReference type="HOGENOM" id="CLU_002220_1_0_1"/>
<feature type="domain" description="Thioester reductase (TE)" evidence="4">
    <location>
        <begin position="817"/>
        <end position="893"/>
    </location>
</feature>
<name>S7QGW8_GLOTA</name>
<dbReference type="InterPro" id="IPR013120">
    <property type="entry name" value="FAR_NAD-bd"/>
</dbReference>
<keyword evidence="6" id="KW-1185">Reference proteome</keyword>
<dbReference type="Proteomes" id="UP000030669">
    <property type="component" value="Unassembled WGS sequence"/>
</dbReference>
<dbReference type="Gene3D" id="3.40.50.720">
    <property type="entry name" value="NAD(P)-binding Rossmann-like Domain"/>
    <property type="match status" value="1"/>
</dbReference>
<evidence type="ECO:0000313" key="5">
    <source>
        <dbReference type="EMBL" id="EPQ59006.1"/>
    </source>
</evidence>
<sequence>MYDWHYENSPNHRLFIFAREDGTIQTIYWFEAVQALYVCAKLVRDRMDWQSGRNTSQVIAILAPSVDSIPYFMTVMAIMYAGYIAFPVSPRNSPAAIAHLISKTDIKHILVGREKAMEDLARESLGVLKAHYSGVAIPETSLMFLFEELFLPSPKALKREDVPYDHKDPDEIAVILHSSGSTAFPKPVHWTQHRLLQMSLIPWFGERDLTNQVWSLHAMPMYHGMGACQIFWTATTGHVLAYFEPKSPAPTPTPDSLFDGARKTNSDVIFCVPSFVEVCSPEWAKNPDYVEWLSTRTGVLTGGGPLNKECGDYLTSQGVSIFILYGATEGGMMSTVLPGDVGYDWEYFKFPGLVTPHMVPQGDGKFEFVMVENAVCTPSVINTKVGGVDAYATSDLFVPHPTMPEYWKVFGRSDDQIIHNTGEKLVVILRLKQRAENMLNQDPHVLTSVMFGRGRFQAGVLIDPKPRYKFVPSDESKLAEYRNMIWPTIEKMNAYAPQHSRLFKEMITVSKPSKPFTYTAKNTLRRQVIIYEYQDEIDALYAKLEESTQSSIPPPADWDLASATEFVRAVVNKVLIHGVEDGDDIFHHGCDSLQATWIRNSLLRALHDSAHINTMSISHNFVYDHPSIHQLSLFLKDTAAGTNSQDGASVAFKAETMRRMAEEFSTDFHVHTANGNSVAPPASVVLLTGSTGSLGCHILTSLVLDPDVQQVYALNRAAGDGTALVLRQKQALLDRGFHPSILDSPKVILVEGKDAEKGLGLEPRLYQEVRIIRTPVFSAWRVDFNIALNSFKPNIGGLRNLIDLSLKEPVKPEIAVGTGYTESKWVSEEILLKAAAHTALDPMIVRVGQVCGGSDGAWNVQEWFPSIVQSGPILKCLPEDQRVVTWIPTPLTAAAIIDFHKAPSVPRIVHLIHPRPVSLSSLMDTLSKELNVPIVPYADWLGRLEAVAESSSKTSGTMQTVDDIVRRLRATRLLPFFKSLREAPGGNAFGFPDLSSTNAVSASATLADDDLESIGPADVKNWLAYWSRSNLFS</sequence>
<dbReference type="SUPFAM" id="SSF51735">
    <property type="entry name" value="NAD(P)-binding Rossmann-fold domains"/>
    <property type="match status" value="1"/>
</dbReference>
<dbReference type="PANTHER" id="PTHR43439:SF2">
    <property type="entry name" value="ENZYME, PUTATIVE (JCVI)-RELATED"/>
    <property type="match status" value="1"/>
</dbReference>
<dbReference type="STRING" id="670483.S7QGW8"/>
<evidence type="ECO:0000313" key="6">
    <source>
        <dbReference type="Proteomes" id="UP000030669"/>
    </source>
</evidence>
<evidence type="ECO:0000256" key="1">
    <source>
        <dbReference type="ARBA" id="ARBA00022450"/>
    </source>
</evidence>
<feature type="domain" description="Thioester reductase (TE)" evidence="4">
    <location>
        <begin position="687"/>
        <end position="808"/>
    </location>
</feature>
<dbReference type="OrthoDB" id="429813at2759"/>
<dbReference type="Pfam" id="PF23562">
    <property type="entry name" value="AMP-binding_C_3"/>
    <property type="match status" value="1"/>
</dbReference>
<dbReference type="InterPro" id="IPR036291">
    <property type="entry name" value="NAD(P)-bd_dom_sf"/>
</dbReference>
<proteinExistence type="predicted"/>
<feature type="domain" description="AMP-dependent synthetase/ligase" evidence="3">
    <location>
        <begin position="54"/>
        <end position="357"/>
    </location>
</feature>
<dbReference type="OMA" id="KPMTAEL"/>
<gene>
    <name evidence="5" type="ORF">GLOTRDRAFT_34455</name>
</gene>
<reference evidence="5 6" key="1">
    <citation type="journal article" date="2012" name="Science">
        <title>The Paleozoic origin of enzymatic lignin decomposition reconstructed from 31 fungal genomes.</title>
        <authorList>
            <person name="Floudas D."/>
            <person name="Binder M."/>
            <person name="Riley R."/>
            <person name="Barry K."/>
            <person name="Blanchette R.A."/>
            <person name="Henrissat B."/>
            <person name="Martinez A.T."/>
            <person name="Otillar R."/>
            <person name="Spatafora J.W."/>
            <person name="Yadav J.S."/>
            <person name="Aerts A."/>
            <person name="Benoit I."/>
            <person name="Boyd A."/>
            <person name="Carlson A."/>
            <person name="Copeland A."/>
            <person name="Coutinho P.M."/>
            <person name="de Vries R.P."/>
            <person name="Ferreira P."/>
            <person name="Findley K."/>
            <person name="Foster B."/>
            <person name="Gaskell J."/>
            <person name="Glotzer D."/>
            <person name="Gorecki P."/>
            <person name="Heitman J."/>
            <person name="Hesse C."/>
            <person name="Hori C."/>
            <person name="Igarashi K."/>
            <person name="Jurgens J.A."/>
            <person name="Kallen N."/>
            <person name="Kersten P."/>
            <person name="Kohler A."/>
            <person name="Kuees U."/>
            <person name="Kumar T.K.A."/>
            <person name="Kuo A."/>
            <person name="LaButti K."/>
            <person name="Larrondo L.F."/>
            <person name="Lindquist E."/>
            <person name="Ling A."/>
            <person name="Lombard V."/>
            <person name="Lucas S."/>
            <person name="Lundell T."/>
            <person name="Martin R."/>
            <person name="McLaughlin D.J."/>
            <person name="Morgenstern I."/>
            <person name="Morin E."/>
            <person name="Murat C."/>
            <person name="Nagy L.G."/>
            <person name="Nolan M."/>
            <person name="Ohm R.A."/>
            <person name="Patyshakuliyeva A."/>
            <person name="Rokas A."/>
            <person name="Ruiz-Duenas F.J."/>
            <person name="Sabat G."/>
            <person name="Salamov A."/>
            <person name="Samejima M."/>
            <person name="Schmutz J."/>
            <person name="Slot J.C."/>
            <person name="St John F."/>
            <person name="Stenlid J."/>
            <person name="Sun H."/>
            <person name="Sun S."/>
            <person name="Syed K."/>
            <person name="Tsang A."/>
            <person name="Wiebenga A."/>
            <person name="Young D."/>
            <person name="Pisabarro A."/>
            <person name="Eastwood D.C."/>
            <person name="Martin F."/>
            <person name="Cullen D."/>
            <person name="Grigoriev I.V."/>
            <person name="Hibbett D.S."/>
        </authorList>
    </citation>
    <scope>NUCLEOTIDE SEQUENCE [LARGE SCALE GENOMIC DNA]</scope>
    <source>
        <strain evidence="5 6">ATCC 11539</strain>
    </source>
</reference>
<evidence type="ECO:0000259" key="3">
    <source>
        <dbReference type="Pfam" id="PF00501"/>
    </source>
</evidence>
<dbReference type="PANTHER" id="PTHR43439">
    <property type="entry name" value="PHENYLACETATE-COENZYME A LIGASE"/>
    <property type="match status" value="1"/>
</dbReference>